<dbReference type="EMBL" id="JACBZI010000001">
    <property type="protein sequence ID" value="NYI10489.1"/>
    <property type="molecule type" value="Genomic_DNA"/>
</dbReference>
<dbReference type="InterPro" id="IPR037185">
    <property type="entry name" value="EmrE-like"/>
</dbReference>
<organism evidence="4 5">
    <name type="scientific">Nocardioides marinus</name>
    <dbReference type="NCBI Taxonomy" id="374514"/>
    <lineage>
        <taxon>Bacteria</taxon>
        <taxon>Bacillati</taxon>
        <taxon>Actinomycetota</taxon>
        <taxon>Actinomycetes</taxon>
        <taxon>Propionibacteriales</taxon>
        <taxon>Nocardioidaceae</taxon>
        <taxon>Nocardioides</taxon>
    </lineage>
</organism>
<feature type="transmembrane region" description="Helical" evidence="2">
    <location>
        <begin position="184"/>
        <end position="207"/>
    </location>
</feature>
<evidence type="ECO:0000313" key="4">
    <source>
        <dbReference type="EMBL" id="NYI10489.1"/>
    </source>
</evidence>
<keyword evidence="5" id="KW-1185">Reference proteome</keyword>
<evidence type="ECO:0000313" key="5">
    <source>
        <dbReference type="Proteomes" id="UP000537326"/>
    </source>
</evidence>
<name>A0A7Y9YGA3_9ACTN</name>
<accession>A0A7Y9YGA3</accession>
<keyword evidence="2" id="KW-0812">Transmembrane</keyword>
<feature type="transmembrane region" description="Helical" evidence="2">
    <location>
        <begin position="89"/>
        <end position="108"/>
    </location>
</feature>
<evidence type="ECO:0000256" key="1">
    <source>
        <dbReference type="ARBA" id="ARBA00007362"/>
    </source>
</evidence>
<feature type="transmembrane region" description="Helical" evidence="2">
    <location>
        <begin position="239"/>
        <end position="261"/>
    </location>
</feature>
<feature type="transmembrane region" description="Helical" evidence="2">
    <location>
        <begin position="267"/>
        <end position="285"/>
    </location>
</feature>
<proteinExistence type="inferred from homology"/>
<gene>
    <name evidence="4" type="ORF">BKA05_002004</name>
</gene>
<feature type="transmembrane region" description="Helical" evidence="2">
    <location>
        <begin position="63"/>
        <end position="83"/>
    </location>
</feature>
<feature type="domain" description="EamA" evidence="3">
    <location>
        <begin position="3"/>
        <end position="132"/>
    </location>
</feature>
<feature type="domain" description="EamA" evidence="3">
    <location>
        <begin position="158"/>
        <end position="283"/>
    </location>
</feature>
<dbReference type="Proteomes" id="UP000537326">
    <property type="component" value="Unassembled WGS sequence"/>
</dbReference>
<comment type="caution">
    <text evidence="4">The sequence shown here is derived from an EMBL/GenBank/DDBJ whole genome shotgun (WGS) entry which is preliminary data.</text>
</comment>
<feature type="transmembrane region" description="Helical" evidence="2">
    <location>
        <begin position="32"/>
        <end position="51"/>
    </location>
</feature>
<feature type="transmembrane region" description="Helical" evidence="2">
    <location>
        <begin position="213"/>
        <end position="232"/>
    </location>
</feature>
<dbReference type="Pfam" id="PF00892">
    <property type="entry name" value="EamA"/>
    <property type="match status" value="2"/>
</dbReference>
<feature type="transmembrane region" description="Helical" evidence="2">
    <location>
        <begin position="152"/>
        <end position="172"/>
    </location>
</feature>
<dbReference type="AlphaFoldDB" id="A0A7Y9YGA3"/>
<evidence type="ECO:0000259" key="3">
    <source>
        <dbReference type="Pfam" id="PF00892"/>
    </source>
</evidence>
<keyword evidence="2" id="KW-0472">Membrane</keyword>
<comment type="similarity">
    <text evidence="1">Belongs to the EamA transporter family.</text>
</comment>
<dbReference type="RefSeq" id="WP_179531318.1">
    <property type="nucleotide sequence ID" value="NZ_BAAAPP010000010.1"/>
</dbReference>
<evidence type="ECO:0000256" key="2">
    <source>
        <dbReference type="SAM" id="Phobius"/>
    </source>
</evidence>
<dbReference type="SUPFAM" id="SSF103481">
    <property type="entry name" value="Multidrug resistance efflux transporter EmrE"/>
    <property type="match status" value="2"/>
</dbReference>
<protein>
    <submittedName>
        <fullName evidence="4">Drug/metabolite transporter (DMT)-like permease</fullName>
    </submittedName>
</protein>
<dbReference type="GO" id="GO:0016020">
    <property type="term" value="C:membrane"/>
    <property type="evidence" value="ECO:0007669"/>
    <property type="project" value="InterPro"/>
</dbReference>
<keyword evidence="2" id="KW-1133">Transmembrane helix</keyword>
<reference evidence="4 5" key="1">
    <citation type="submission" date="2020-07" db="EMBL/GenBank/DDBJ databases">
        <title>Sequencing the genomes of 1000 actinobacteria strains.</title>
        <authorList>
            <person name="Klenk H.-P."/>
        </authorList>
    </citation>
    <scope>NUCLEOTIDE SEQUENCE [LARGE SCALE GENOMIC DNA]</scope>
    <source>
        <strain evidence="4 5">DSM 18248</strain>
    </source>
</reference>
<sequence>MPVVLALASAAAYGLADFVGGLTSRRTGASWSVGFLALLAGGTTTAVVAWVDPGSPTTTDHLWAVVAGVGNGVGTGFLYRGLAGGRMGVVAPVSAVGAALVPLLVGLGSGERPSALVWLGVAAAFPGIWWVSRPEVDAEEHAEEDARPGHRAAGTLDGVLAGLGFGTLFAGLGQVPDSAGLLPLALNQVVAAVVVAGLAAAVGGEWVPRSLPVAWGALAGLLGALATGLFLVASHGGYLSVVAVIASLYPAFTVLLAATVLKEQIGSGQAVGLALCALAVGLVAAG</sequence>
<dbReference type="InterPro" id="IPR000620">
    <property type="entry name" value="EamA_dom"/>
</dbReference>
<feature type="transmembrane region" description="Helical" evidence="2">
    <location>
        <begin position="115"/>
        <end position="132"/>
    </location>
</feature>